<feature type="transmembrane region" description="Helical" evidence="5">
    <location>
        <begin position="218"/>
        <end position="238"/>
    </location>
</feature>
<dbReference type="AlphaFoldDB" id="A0A420EBB8"/>
<name>A0A420EBB8_9ALTE</name>
<keyword evidence="4 5" id="KW-0472">Membrane</keyword>
<evidence type="ECO:0000313" key="7">
    <source>
        <dbReference type="Proteomes" id="UP000286482"/>
    </source>
</evidence>
<dbReference type="Proteomes" id="UP000286482">
    <property type="component" value="Unassembled WGS sequence"/>
</dbReference>
<feature type="transmembrane region" description="Helical" evidence="5">
    <location>
        <begin position="132"/>
        <end position="151"/>
    </location>
</feature>
<dbReference type="GO" id="GO:0005886">
    <property type="term" value="C:plasma membrane"/>
    <property type="evidence" value="ECO:0007669"/>
    <property type="project" value="TreeGrafter"/>
</dbReference>
<feature type="transmembrane region" description="Helical" evidence="5">
    <location>
        <begin position="40"/>
        <end position="60"/>
    </location>
</feature>
<proteinExistence type="predicted"/>
<keyword evidence="2 5" id="KW-0812">Transmembrane</keyword>
<sequence length="318" mass="34367">MKSLRHKLSSVPSPQSGLALAIASLGLTWEAIIPSDSVVQHLSALLALLVLLPVVLKFVLSPSLLLNELKNPVAGAMLPVITMAIMVINASIADYHLGLALSLNVLAFCLQLALSIGFIASRWKDFSFAQMIPCWFIPPIGFVLLVLVSPVPLPNLLLTLILYGALLAYALLLPLIMLRLKSQQLPIAQRPILAIMATPASLILAGFLDSGLELNNGLILGLSVIAISMTIAVYIALFELIKLDFTPAVAAFTFPLVVSATALIKLHTYMQTMETSSTALGIIQALYWLELAIASAMLLYVIIRYLKFYSGRRLAKIP</sequence>
<dbReference type="Gene3D" id="1.50.10.150">
    <property type="entry name" value="Voltage-dependent anion channel"/>
    <property type="match status" value="1"/>
</dbReference>
<protein>
    <submittedName>
        <fullName evidence="6">C4-dicarboxylate ABC transporter</fullName>
    </submittedName>
</protein>
<feature type="transmembrane region" description="Helical" evidence="5">
    <location>
        <begin position="157"/>
        <end position="180"/>
    </location>
</feature>
<evidence type="ECO:0000256" key="5">
    <source>
        <dbReference type="SAM" id="Phobius"/>
    </source>
</evidence>
<organism evidence="6 7">
    <name type="scientific">Alginatibacterium sediminis</name>
    <dbReference type="NCBI Taxonomy" id="2164068"/>
    <lineage>
        <taxon>Bacteria</taxon>
        <taxon>Pseudomonadati</taxon>
        <taxon>Pseudomonadota</taxon>
        <taxon>Gammaproteobacteria</taxon>
        <taxon>Alteromonadales</taxon>
        <taxon>Alteromonadaceae</taxon>
        <taxon>Alginatibacterium</taxon>
    </lineage>
</organism>
<feature type="transmembrane region" description="Helical" evidence="5">
    <location>
        <begin position="99"/>
        <end position="120"/>
    </location>
</feature>
<dbReference type="OrthoDB" id="309023at2"/>
<dbReference type="InterPro" id="IPR052951">
    <property type="entry name" value="Tellurite_res_ion_channel"/>
</dbReference>
<dbReference type="InterPro" id="IPR004695">
    <property type="entry name" value="SLAC1/Mae1/Ssu1/TehA"/>
</dbReference>
<feature type="transmembrane region" description="Helical" evidence="5">
    <location>
        <begin position="286"/>
        <end position="306"/>
    </location>
</feature>
<evidence type="ECO:0000256" key="3">
    <source>
        <dbReference type="ARBA" id="ARBA00022989"/>
    </source>
</evidence>
<dbReference type="EMBL" id="RAQO01000006">
    <property type="protein sequence ID" value="RKF17975.1"/>
    <property type="molecule type" value="Genomic_DNA"/>
</dbReference>
<gene>
    <name evidence="6" type="ORF">DBZ36_12060</name>
</gene>
<keyword evidence="7" id="KW-1185">Reference proteome</keyword>
<feature type="transmembrane region" description="Helical" evidence="5">
    <location>
        <begin position="72"/>
        <end position="93"/>
    </location>
</feature>
<evidence type="ECO:0000256" key="1">
    <source>
        <dbReference type="ARBA" id="ARBA00004141"/>
    </source>
</evidence>
<evidence type="ECO:0000256" key="2">
    <source>
        <dbReference type="ARBA" id="ARBA00022692"/>
    </source>
</evidence>
<accession>A0A420EBB8</accession>
<dbReference type="RefSeq" id="WP_120355201.1">
    <property type="nucleotide sequence ID" value="NZ_RAQO01000006.1"/>
</dbReference>
<keyword evidence="3 5" id="KW-1133">Transmembrane helix</keyword>
<reference evidence="6 7" key="1">
    <citation type="submission" date="2018-09" db="EMBL/GenBank/DDBJ databases">
        <authorList>
            <person name="Wang Z."/>
        </authorList>
    </citation>
    <scope>NUCLEOTIDE SEQUENCE [LARGE SCALE GENOMIC DNA]</scope>
    <source>
        <strain evidence="6 7">ALS 81</strain>
    </source>
</reference>
<dbReference type="InterPro" id="IPR038665">
    <property type="entry name" value="Voltage-dep_anion_channel_sf"/>
</dbReference>
<dbReference type="GO" id="GO:0046583">
    <property type="term" value="F:monoatomic cation efflux transmembrane transporter activity"/>
    <property type="evidence" value="ECO:0007669"/>
    <property type="project" value="TreeGrafter"/>
</dbReference>
<comment type="caution">
    <text evidence="6">The sequence shown here is derived from an EMBL/GenBank/DDBJ whole genome shotgun (WGS) entry which is preliminary data.</text>
</comment>
<evidence type="ECO:0000313" key="6">
    <source>
        <dbReference type="EMBL" id="RKF17975.1"/>
    </source>
</evidence>
<feature type="transmembrane region" description="Helical" evidence="5">
    <location>
        <begin position="245"/>
        <end position="266"/>
    </location>
</feature>
<feature type="transmembrane region" description="Helical" evidence="5">
    <location>
        <begin position="192"/>
        <end position="212"/>
    </location>
</feature>
<comment type="subcellular location">
    <subcellularLocation>
        <location evidence="1">Membrane</location>
        <topology evidence="1">Multi-pass membrane protein</topology>
    </subcellularLocation>
</comment>
<dbReference type="Pfam" id="PF03595">
    <property type="entry name" value="SLAC1"/>
    <property type="match status" value="1"/>
</dbReference>
<dbReference type="PANTHER" id="PTHR37955:SF1">
    <property type="entry name" value="DEP DOMAIN-CONTAINING PROTEIN"/>
    <property type="match status" value="1"/>
</dbReference>
<evidence type="ECO:0000256" key="4">
    <source>
        <dbReference type="ARBA" id="ARBA00023136"/>
    </source>
</evidence>
<dbReference type="PANTHER" id="PTHR37955">
    <property type="entry name" value="TELLURITE RESISTANCE PROTEIN TEHA"/>
    <property type="match status" value="1"/>
</dbReference>